<dbReference type="KEGG" id="saqu:EJC51_44390"/>
<dbReference type="SUPFAM" id="SSF55424">
    <property type="entry name" value="FAD/NAD-linked reductases, dimerisation (C-terminal) domain"/>
    <property type="match status" value="1"/>
</dbReference>
<proteinExistence type="predicted"/>
<accession>A0A3Q9C8W4</accession>
<evidence type="ECO:0000256" key="4">
    <source>
        <dbReference type="ARBA" id="ARBA00023002"/>
    </source>
</evidence>
<feature type="domain" description="FAD/NAD(P)-binding" evidence="6">
    <location>
        <begin position="6"/>
        <end position="294"/>
    </location>
</feature>
<name>A0A3Q9C8W4_9ACTN</name>
<organism evidence="7 8">
    <name type="scientific">Streptomyces aquilus</name>
    <dbReference type="NCBI Taxonomy" id="2548456"/>
    <lineage>
        <taxon>Bacteria</taxon>
        <taxon>Bacillati</taxon>
        <taxon>Actinomycetota</taxon>
        <taxon>Actinomycetes</taxon>
        <taxon>Kitasatosporales</taxon>
        <taxon>Streptomycetaceae</taxon>
        <taxon>Streptomyces</taxon>
    </lineage>
</organism>
<dbReference type="RefSeq" id="WP_126276305.1">
    <property type="nucleotide sequence ID" value="NZ_CP034463.1"/>
</dbReference>
<dbReference type="InterPro" id="IPR036188">
    <property type="entry name" value="FAD/NAD-bd_sf"/>
</dbReference>
<dbReference type="InterPro" id="IPR016156">
    <property type="entry name" value="FAD/NAD-linked_Rdtase_dimer_sf"/>
</dbReference>
<evidence type="ECO:0000256" key="3">
    <source>
        <dbReference type="ARBA" id="ARBA00022827"/>
    </source>
</evidence>
<evidence type="ECO:0000313" key="8">
    <source>
        <dbReference type="Proteomes" id="UP000280197"/>
    </source>
</evidence>
<keyword evidence="2" id="KW-0285">Flavoprotein</keyword>
<dbReference type="PANTHER" id="PTHR43557">
    <property type="entry name" value="APOPTOSIS-INDUCING FACTOR 1"/>
    <property type="match status" value="1"/>
</dbReference>
<reference evidence="7 8" key="1">
    <citation type="submission" date="2018-12" db="EMBL/GenBank/DDBJ databases">
        <authorList>
            <person name="Li K."/>
        </authorList>
    </citation>
    <scope>NUCLEOTIDE SEQUENCE [LARGE SCALE GENOMIC DNA]</scope>
    <source>
        <strain evidence="8">CR22</strain>
    </source>
</reference>
<keyword evidence="3" id="KW-0274">FAD</keyword>
<evidence type="ECO:0000256" key="2">
    <source>
        <dbReference type="ARBA" id="ARBA00022630"/>
    </source>
</evidence>
<evidence type="ECO:0000256" key="5">
    <source>
        <dbReference type="SAM" id="MobiDB-lite"/>
    </source>
</evidence>
<sequence>MTAPRSVLIVGESLAGTTAARHLRTLGHTGPVTIIGAEEEGAYSRPPLSKAVLKDPAADQSLGLSLDGLDIGVVRSAAVAADPRRRTVTTADGRRIDYDALIVATGADARRLAAPGQRGELVLRTLDDARLLRTRLADAATAIVVGAGFLGMEVASACAGRGIPVTVVDTDRPLQRILGDHLSAAITARAAAYGIRFVQATGFAVLTGDPVHGVLLPDGTELTADLVVTCAGEVPSVDWLAGTGLADRLGVGVDDACATTVPGVFAAGDVTYLRGDATRPHRRAPFWSNAVAQGRTAASSALGLPPSGPSQDDYFWTEVAGLSVKLVGHLPLLGEPTTVDGSVTEGRALLTWTHPDGTATAVAYGRRKPVTALRQLAATSGSGGTPGGDRRRTIHASAGSSP</sequence>
<feature type="region of interest" description="Disordered" evidence="5">
    <location>
        <begin position="378"/>
        <end position="402"/>
    </location>
</feature>
<dbReference type="GO" id="GO:0005737">
    <property type="term" value="C:cytoplasm"/>
    <property type="evidence" value="ECO:0007669"/>
    <property type="project" value="TreeGrafter"/>
</dbReference>
<dbReference type="InterPro" id="IPR050446">
    <property type="entry name" value="FAD-oxidoreductase/Apoptosis"/>
</dbReference>
<dbReference type="AlphaFoldDB" id="A0A3Q9C8W4"/>
<protein>
    <submittedName>
        <fullName evidence="7">FAD-dependent oxidoreductase</fullName>
    </submittedName>
</protein>
<keyword evidence="4" id="KW-0560">Oxidoreductase</keyword>
<dbReference type="PRINTS" id="PR00469">
    <property type="entry name" value="PNDRDTASEII"/>
</dbReference>
<dbReference type="Gene3D" id="3.50.50.60">
    <property type="entry name" value="FAD/NAD(P)-binding domain"/>
    <property type="match status" value="2"/>
</dbReference>
<dbReference type="PANTHER" id="PTHR43557:SF2">
    <property type="entry name" value="RIESKE DOMAIN-CONTAINING PROTEIN-RELATED"/>
    <property type="match status" value="1"/>
</dbReference>
<gene>
    <name evidence="7" type="ORF">EJC51_44390</name>
</gene>
<keyword evidence="8" id="KW-1185">Reference proteome</keyword>
<evidence type="ECO:0000259" key="6">
    <source>
        <dbReference type="Pfam" id="PF07992"/>
    </source>
</evidence>
<evidence type="ECO:0000256" key="1">
    <source>
        <dbReference type="ARBA" id="ARBA00001974"/>
    </source>
</evidence>
<dbReference type="EMBL" id="CP034463">
    <property type="protein sequence ID" value="AZP22503.1"/>
    <property type="molecule type" value="Genomic_DNA"/>
</dbReference>
<dbReference type="Pfam" id="PF07992">
    <property type="entry name" value="Pyr_redox_2"/>
    <property type="match status" value="1"/>
</dbReference>
<dbReference type="PRINTS" id="PR00368">
    <property type="entry name" value="FADPNR"/>
</dbReference>
<dbReference type="Proteomes" id="UP000280197">
    <property type="component" value="Chromosome"/>
</dbReference>
<comment type="cofactor">
    <cofactor evidence="1">
        <name>FAD</name>
        <dbReference type="ChEBI" id="CHEBI:57692"/>
    </cofactor>
</comment>
<evidence type="ECO:0000313" key="7">
    <source>
        <dbReference type="EMBL" id="AZP22503.1"/>
    </source>
</evidence>
<dbReference type="InterPro" id="IPR023753">
    <property type="entry name" value="FAD/NAD-binding_dom"/>
</dbReference>
<dbReference type="SUPFAM" id="SSF51905">
    <property type="entry name" value="FAD/NAD(P)-binding domain"/>
    <property type="match status" value="1"/>
</dbReference>
<dbReference type="GO" id="GO:0016651">
    <property type="term" value="F:oxidoreductase activity, acting on NAD(P)H"/>
    <property type="evidence" value="ECO:0007669"/>
    <property type="project" value="TreeGrafter"/>
</dbReference>